<dbReference type="Gramene" id="ERN07198">
    <property type="protein sequence ID" value="ERN07198"/>
    <property type="gene ID" value="AMTR_s00019p00168020"/>
</dbReference>
<dbReference type="OMA" id="TCHTLAT"/>
<evidence type="ECO:0000256" key="2">
    <source>
        <dbReference type="PROSITE-ProRule" id="PRU00708"/>
    </source>
</evidence>
<dbReference type="InterPro" id="IPR011990">
    <property type="entry name" value="TPR-like_helical_dom_sf"/>
</dbReference>
<protein>
    <recommendedName>
        <fullName evidence="5">Pentatricopeptide repeat-containing protein</fullName>
    </recommendedName>
</protein>
<dbReference type="HOGENOM" id="CLU_002706_0_0_1"/>
<dbReference type="InterPro" id="IPR002885">
    <property type="entry name" value="PPR_rpt"/>
</dbReference>
<gene>
    <name evidence="3" type="ORF">AMTR_s00019p00168020</name>
</gene>
<dbReference type="PANTHER" id="PTHR47926">
    <property type="entry name" value="PENTATRICOPEPTIDE REPEAT-CONTAINING PROTEIN"/>
    <property type="match status" value="1"/>
</dbReference>
<evidence type="ECO:0000313" key="4">
    <source>
        <dbReference type="Proteomes" id="UP000017836"/>
    </source>
</evidence>
<dbReference type="NCBIfam" id="TIGR00756">
    <property type="entry name" value="PPR"/>
    <property type="match status" value="1"/>
</dbReference>
<keyword evidence="1" id="KW-0677">Repeat</keyword>
<evidence type="ECO:0000256" key="1">
    <source>
        <dbReference type="ARBA" id="ARBA00022737"/>
    </source>
</evidence>
<name>W1PGX1_AMBTC</name>
<accession>W1PGX1</accession>
<sequence length="266" mass="29843">MRRWSRLEEDRLVELIRLCGGGHCQRQLKQIHAYLLVNGQSQNNFLLTKLIRTLVSARCLGYAHSILDSVSNPNAFLWTAMIRAYSQTHDHAQAEQALLLYTQMQKQATPPLTFTLSSTLKACARLASLHTGKHLHTHVIVHGLHSDTFVQTTLVDMYAACGNTADAQLLFDRMSIKDIQAWNTMIAGYVRSGDLTSALSLFHQMPEQNAHSRVEIVMGYAKVGNMEPARRLFESLAHRDRSILLYTAMIVGNAKCGDIKIALMKP</sequence>
<dbReference type="PROSITE" id="PS51375">
    <property type="entry name" value="PPR"/>
    <property type="match status" value="1"/>
</dbReference>
<dbReference type="Gene3D" id="1.25.40.10">
    <property type="entry name" value="Tetratricopeptide repeat domain"/>
    <property type="match status" value="2"/>
</dbReference>
<dbReference type="PANTHER" id="PTHR47926:SF359">
    <property type="entry name" value="PENTACOTRIPEPTIDE-REPEAT REGION OF PRORP DOMAIN-CONTAINING PROTEIN"/>
    <property type="match status" value="1"/>
</dbReference>
<dbReference type="GO" id="GO:0003723">
    <property type="term" value="F:RNA binding"/>
    <property type="evidence" value="ECO:0007669"/>
    <property type="project" value="InterPro"/>
</dbReference>
<keyword evidence="4" id="KW-1185">Reference proteome</keyword>
<dbReference type="EMBL" id="KI393807">
    <property type="protein sequence ID" value="ERN07198.1"/>
    <property type="molecule type" value="Genomic_DNA"/>
</dbReference>
<feature type="repeat" description="PPR" evidence="2">
    <location>
        <begin position="178"/>
        <end position="212"/>
    </location>
</feature>
<evidence type="ECO:0008006" key="5">
    <source>
        <dbReference type="Google" id="ProtNLM"/>
    </source>
</evidence>
<proteinExistence type="predicted"/>
<dbReference type="AlphaFoldDB" id="W1PGX1"/>
<dbReference type="eggNOG" id="KOG4197">
    <property type="taxonomic scope" value="Eukaryota"/>
</dbReference>
<dbReference type="Pfam" id="PF01535">
    <property type="entry name" value="PPR"/>
    <property type="match status" value="2"/>
</dbReference>
<dbReference type="GO" id="GO:0009451">
    <property type="term" value="P:RNA modification"/>
    <property type="evidence" value="ECO:0007669"/>
    <property type="project" value="InterPro"/>
</dbReference>
<dbReference type="Proteomes" id="UP000017836">
    <property type="component" value="Unassembled WGS sequence"/>
</dbReference>
<organism evidence="3 4">
    <name type="scientific">Amborella trichopoda</name>
    <dbReference type="NCBI Taxonomy" id="13333"/>
    <lineage>
        <taxon>Eukaryota</taxon>
        <taxon>Viridiplantae</taxon>
        <taxon>Streptophyta</taxon>
        <taxon>Embryophyta</taxon>
        <taxon>Tracheophyta</taxon>
        <taxon>Spermatophyta</taxon>
        <taxon>Magnoliopsida</taxon>
        <taxon>Amborellales</taxon>
        <taxon>Amborellaceae</taxon>
        <taxon>Amborella</taxon>
    </lineage>
</organism>
<evidence type="ECO:0000313" key="3">
    <source>
        <dbReference type="EMBL" id="ERN07198.1"/>
    </source>
</evidence>
<reference evidence="4" key="1">
    <citation type="journal article" date="2013" name="Science">
        <title>The Amborella genome and the evolution of flowering plants.</title>
        <authorList>
            <consortium name="Amborella Genome Project"/>
        </authorList>
    </citation>
    <scope>NUCLEOTIDE SEQUENCE [LARGE SCALE GENOMIC DNA]</scope>
</reference>
<dbReference type="FunFam" id="1.25.40.10:FF:000344">
    <property type="entry name" value="Pentatricopeptide repeat-containing protein"/>
    <property type="match status" value="1"/>
</dbReference>
<dbReference type="InterPro" id="IPR046960">
    <property type="entry name" value="PPR_At4g14850-like_plant"/>
</dbReference>